<feature type="transmembrane region" description="Helical" evidence="2">
    <location>
        <begin position="305"/>
        <end position="325"/>
    </location>
</feature>
<dbReference type="GO" id="GO:0003677">
    <property type="term" value="F:DNA binding"/>
    <property type="evidence" value="ECO:0007669"/>
    <property type="project" value="InterPro"/>
</dbReference>
<dbReference type="EMBL" id="ASPP01020701">
    <property type="protein sequence ID" value="ETO13280.1"/>
    <property type="molecule type" value="Genomic_DNA"/>
</dbReference>
<dbReference type="InterPro" id="IPR001650">
    <property type="entry name" value="Helicase_C-like"/>
</dbReference>
<keyword evidence="6" id="KW-1185">Reference proteome</keyword>
<evidence type="ECO:0000256" key="2">
    <source>
        <dbReference type="SAM" id="Phobius"/>
    </source>
</evidence>
<keyword evidence="2" id="KW-0472">Membrane</keyword>
<dbReference type="Gene3D" id="3.40.50.10810">
    <property type="entry name" value="Tandem AAA-ATPase domain"/>
    <property type="match status" value="1"/>
</dbReference>
<dbReference type="PANTHER" id="PTHR36498">
    <property type="entry name" value="TATA-BINDING PROTEIN-ASSOCIATED FACTOR 172"/>
    <property type="match status" value="1"/>
</dbReference>
<name>X6MJP3_RETFI</name>
<reference evidence="5 6" key="1">
    <citation type="journal article" date="2013" name="Curr. Biol.">
        <title>The Genome of the Foraminiferan Reticulomyxa filosa.</title>
        <authorList>
            <person name="Glockner G."/>
            <person name="Hulsmann N."/>
            <person name="Schleicher M."/>
            <person name="Noegel A.A."/>
            <person name="Eichinger L."/>
            <person name="Gallinger C."/>
            <person name="Pawlowski J."/>
            <person name="Sierra R."/>
            <person name="Euteneuer U."/>
            <person name="Pillet L."/>
            <person name="Moustafa A."/>
            <person name="Platzer M."/>
            <person name="Groth M."/>
            <person name="Szafranski K."/>
            <person name="Schliwa M."/>
        </authorList>
    </citation>
    <scope>NUCLEOTIDE SEQUENCE [LARGE SCALE GENOMIC DNA]</scope>
</reference>
<evidence type="ECO:0000313" key="6">
    <source>
        <dbReference type="Proteomes" id="UP000023152"/>
    </source>
</evidence>
<feature type="domain" description="Helicase ATP-binding" evidence="3">
    <location>
        <begin position="562"/>
        <end position="720"/>
    </location>
</feature>
<sequence length="1135" mass="133260">MFNYHDMLNHRFNVMQRCKNLLKTFQTNELLFKNEILPFMTSGQMTMDRYFSIARDKYKQWEEKEENNRAKRSEEILEQDTQRSALYSQFTVCICNTMMTIDLLKLQCHSSVAHVIISSANIQALYQFIPSILKTLEKAVLMDSHPTLQYRRSNLMSFFLFKNVIANFTCFFVFACFVFEISAFAIARLMKCLSDNKVGKHKDKATSENRQMIKDIWEFIVNSLQHAFEVTEPIYGIKLIIGYLCQMFGQSIFEQHPKITKLFDKYIVQAFPILDTVEQEMKFDEQKFDPNDLEAKVDAVLKVCLFDYLLLLLFVCLFVFLRLFGYKLEPLYREKHCGHLLKHVLHGTYEHDDAYLREQCRFVLLEYLNCDTDTVLSLIISFITPKLMHTKRHFRLGAVEVIVSVLQLMDTLNNKTESHGKNREKWKRLQIGPFSMEQIREQEKNRKMREELLNAILPYLSLLVIPLFQCLNDNDKEIRMNANSIFALAVRFIPLSIGSQMNANIPTQLKQTKQKYDTMLQQLIDPSLIEKNLFDINKVKEHLLDEKLDLRPYQKEGLNWLLFLHDYCLHGILADDMGLGKTLQTLLILVYSYYHDSANSHVPSLVVCPSTVIWHWKHEVEKFFKPNVLNFLFVYSIALKRVNGSKKKKKRHLLKDIEKMRKYQWQYYILDEGHTIKNTKTKLTLAVKILNSKHRLILSGTPIQNNVLELWSLFDFLMPGYLSRDETSFNSQFSSPIQKSYQPKATLAQQKVGNYKLEKLHKQVLPFILRRLKSDVLTELPPKIIQDYYVELSPLQKRLYIQSQRTEFESMNQLTSSAYGKQLTEKHLKLLVYLRRLCIHPKLVLDRFHPLRTVFRAFVPTITFFFSKCWRHNEERTIRKTIFFALDILHQCGIGETSKSRNHRAIIFVKLKQVMELIESLLLRVHFKSVKYLTMHGKISSSERYNIAKKFNEDMSVEILLLTISVGGLGLNLSTADVVIFMENDWNPMKDLQAMDRVHRIGQVNTVQVYRIICKDTIESEIMSLQKFKQHIANVIISTENNSMRSMAMHQILDLFQLQNQGGADGSQEEKDIEECVNILGEINKPNIVKSEQDPKREVSALVNNLKSLWNFSAQYEQEFDLKLFVRLAHRLYEK</sequence>
<evidence type="ECO:0000256" key="1">
    <source>
        <dbReference type="ARBA" id="ARBA00022801"/>
    </source>
</evidence>
<dbReference type="SUPFAM" id="SSF48371">
    <property type="entry name" value="ARM repeat"/>
    <property type="match status" value="1"/>
</dbReference>
<dbReference type="Pfam" id="PF00176">
    <property type="entry name" value="SNF2-rel_dom"/>
    <property type="match status" value="1"/>
</dbReference>
<dbReference type="PROSITE" id="PS51192">
    <property type="entry name" value="HELICASE_ATP_BIND_1"/>
    <property type="match status" value="1"/>
</dbReference>
<evidence type="ECO:0000259" key="3">
    <source>
        <dbReference type="PROSITE" id="PS51192"/>
    </source>
</evidence>
<dbReference type="GO" id="GO:0005524">
    <property type="term" value="F:ATP binding"/>
    <property type="evidence" value="ECO:0007669"/>
    <property type="project" value="InterPro"/>
</dbReference>
<dbReference type="InterPro" id="IPR000330">
    <property type="entry name" value="SNF2_N"/>
</dbReference>
<dbReference type="CDD" id="cd18793">
    <property type="entry name" value="SF2_C_SNF"/>
    <property type="match status" value="1"/>
</dbReference>
<dbReference type="GO" id="GO:0016887">
    <property type="term" value="F:ATP hydrolysis activity"/>
    <property type="evidence" value="ECO:0007669"/>
    <property type="project" value="InterPro"/>
</dbReference>
<dbReference type="PROSITE" id="PS51194">
    <property type="entry name" value="HELICASE_CTER"/>
    <property type="match status" value="1"/>
</dbReference>
<dbReference type="InterPro" id="IPR049730">
    <property type="entry name" value="SNF2/RAD54-like_C"/>
</dbReference>
<dbReference type="Pfam" id="PF00271">
    <property type="entry name" value="Helicase_C"/>
    <property type="match status" value="1"/>
</dbReference>
<dbReference type="InterPro" id="IPR014001">
    <property type="entry name" value="Helicase_ATP-bd"/>
</dbReference>
<protein>
    <submittedName>
        <fullName evidence="5">TATA-binding protein-associated factor</fullName>
    </submittedName>
</protein>
<dbReference type="SMART" id="SM00490">
    <property type="entry name" value="HELICc"/>
    <property type="match status" value="1"/>
</dbReference>
<keyword evidence="2" id="KW-0812">Transmembrane</keyword>
<keyword evidence="1" id="KW-0378">Hydrolase</keyword>
<evidence type="ECO:0000313" key="5">
    <source>
        <dbReference type="EMBL" id="ETO13280.1"/>
    </source>
</evidence>
<gene>
    <name evidence="5" type="ORF">RFI_24096</name>
</gene>
<dbReference type="InterPro" id="IPR044972">
    <property type="entry name" value="Mot1"/>
</dbReference>
<feature type="transmembrane region" description="Helical" evidence="2">
    <location>
        <begin position="164"/>
        <end position="187"/>
    </location>
</feature>
<feature type="domain" description="Helicase C-terminal" evidence="4">
    <location>
        <begin position="885"/>
        <end position="1043"/>
    </location>
</feature>
<dbReference type="InterPro" id="IPR011989">
    <property type="entry name" value="ARM-like"/>
</dbReference>
<dbReference type="InterPro" id="IPR038718">
    <property type="entry name" value="SNF2-like_sf"/>
</dbReference>
<dbReference type="AlphaFoldDB" id="X6MJP3"/>
<dbReference type="InterPro" id="IPR027417">
    <property type="entry name" value="P-loop_NTPase"/>
</dbReference>
<dbReference type="GO" id="GO:0017025">
    <property type="term" value="F:TBP-class protein binding"/>
    <property type="evidence" value="ECO:0007669"/>
    <property type="project" value="InterPro"/>
</dbReference>
<evidence type="ECO:0000259" key="4">
    <source>
        <dbReference type="PROSITE" id="PS51194"/>
    </source>
</evidence>
<dbReference type="InterPro" id="IPR016024">
    <property type="entry name" value="ARM-type_fold"/>
</dbReference>
<keyword evidence="2" id="KW-1133">Transmembrane helix</keyword>
<dbReference type="SMART" id="SM00487">
    <property type="entry name" value="DEXDc"/>
    <property type="match status" value="1"/>
</dbReference>
<accession>X6MJP3</accession>
<dbReference type="SUPFAM" id="SSF52540">
    <property type="entry name" value="P-loop containing nucleoside triphosphate hydrolases"/>
    <property type="match status" value="2"/>
</dbReference>
<dbReference type="PANTHER" id="PTHR36498:SF1">
    <property type="entry name" value="TATA-BINDING PROTEIN-ASSOCIATED FACTOR 172"/>
    <property type="match status" value="1"/>
</dbReference>
<dbReference type="OrthoDB" id="10252227at2759"/>
<proteinExistence type="predicted"/>
<dbReference type="Gene3D" id="1.25.10.10">
    <property type="entry name" value="Leucine-rich Repeat Variant"/>
    <property type="match status" value="1"/>
</dbReference>
<comment type="caution">
    <text evidence="5">The sequence shown here is derived from an EMBL/GenBank/DDBJ whole genome shotgun (WGS) entry which is preliminary data.</text>
</comment>
<dbReference type="Gene3D" id="3.40.50.300">
    <property type="entry name" value="P-loop containing nucleotide triphosphate hydrolases"/>
    <property type="match status" value="1"/>
</dbReference>
<dbReference type="Proteomes" id="UP000023152">
    <property type="component" value="Unassembled WGS sequence"/>
</dbReference>
<organism evidence="5 6">
    <name type="scientific">Reticulomyxa filosa</name>
    <dbReference type="NCBI Taxonomy" id="46433"/>
    <lineage>
        <taxon>Eukaryota</taxon>
        <taxon>Sar</taxon>
        <taxon>Rhizaria</taxon>
        <taxon>Retaria</taxon>
        <taxon>Foraminifera</taxon>
        <taxon>Monothalamids</taxon>
        <taxon>Reticulomyxidae</taxon>
        <taxon>Reticulomyxa</taxon>
    </lineage>
</organism>